<name>A0A4V1E1B7_9RHOB</name>
<keyword evidence="2" id="KW-1185">Reference proteome</keyword>
<sequence>MLLRYNRFLKIRKFAALCDMLATRNTPAAQGALQQRRQPFKALGSHAGGGIMWRIIAVPSEGLSLRGLSPHATMRLNCSVISADFDITYSIKGRIGQN</sequence>
<keyword evidence="1" id="KW-0614">Plasmid</keyword>
<evidence type="ECO:0000313" key="1">
    <source>
        <dbReference type="EMBL" id="QCO57574.1"/>
    </source>
</evidence>
<dbReference type="RefSeq" id="WP_137195368.1">
    <property type="nucleotide sequence ID" value="NZ_CP039965.1"/>
</dbReference>
<dbReference type="AlphaFoldDB" id="A0A4V1E1B7"/>
<geneLocation type="plasmid" evidence="1 2">
    <name>unnamed1</name>
</geneLocation>
<dbReference type="EMBL" id="CP039965">
    <property type="protein sequence ID" value="QCO57574.1"/>
    <property type="molecule type" value="Genomic_DNA"/>
</dbReference>
<protein>
    <submittedName>
        <fullName evidence="1">Uncharacterized protein</fullName>
    </submittedName>
</protein>
<accession>A0A4V1E1B7</accession>
<dbReference type="Proteomes" id="UP000298631">
    <property type="component" value="Plasmid unnamed1"/>
</dbReference>
<proteinExistence type="predicted"/>
<dbReference type="KEGG" id="pseb:EOK75_17875"/>
<gene>
    <name evidence="1" type="ORF">EOK75_17875</name>
</gene>
<organism evidence="1 2">
    <name type="scientific">Pseudorhodobacter turbinis</name>
    <dbReference type="NCBI Taxonomy" id="2500533"/>
    <lineage>
        <taxon>Bacteria</taxon>
        <taxon>Pseudomonadati</taxon>
        <taxon>Pseudomonadota</taxon>
        <taxon>Alphaproteobacteria</taxon>
        <taxon>Rhodobacterales</taxon>
        <taxon>Paracoccaceae</taxon>
        <taxon>Pseudorhodobacter</taxon>
    </lineage>
</organism>
<reference evidence="1 2" key="1">
    <citation type="submission" date="2019-05" db="EMBL/GenBank/DDBJ databases">
        <title>Pseudorhodobacter turbinis sp. nov., isolated from the gut of the Korean turban shell.</title>
        <authorList>
            <person name="Jeong Y.-S."/>
            <person name="Kang W.-R."/>
            <person name="Bae J.-W."/>
        </authorList>
    </citation>
    <scope>NUCLEOTIDE SEQUENCE [LARGE SCALE GENOMIC DNA]</scope>
    <source>
        <strain evidence="1 2">S12M18</strain>
        <plasmid evidence="1 2">unnamed1</plasmid>
    </source>
</reference>
<evidence type="ECO:0000313" key="2">
    <source>
        <dbReference type="Proteomes" id="UP000298631"/>
    </source>
</evidence>